<keyword evidence="3" id="KW-1185">Reference proteome</keyword>
<protein>
    <submittedName>
        <fullName evidence="2">Uncharacterized protein</fullName>
    </submittedName>
</protein>
<organism evidence="2 3">
    <name type="scientific">Prorocentrum cordatum</name>
    <dbReference type="NCBI Taxonomy" id="2364126"/>
    <lineage>
        <taxon>Eukaryota</taxon>
        <taxon>Sar</taxon>
        <taxon>Alveolata</taxon>
        <taxon>Dinophyceae</taxon>
        <taxon>Prorocentrales</taxon>
        <taxon>Prorocentraceae</taxon>
        <taxon>Prorocentrum</taxon>
    </lineage>
</organism>
<feature type="signal peptide" evidence="1">
    <location>
        <begin position="1"/>
        <end position="15"/>
    </location>
</feature>
<evidence type="ECO:0000313" key="3">
    <source>
        <dbReference type="Proteomes" id="UP001189429"/>
    </source>
</evidence>
<keyword evidence="1" id="KW-0732">Signal</keyword>
<gene>
    <name evidence="2" type="ORF">PCOR1329_LOCUS61923</name>
</gene>
<evidence type="ECO:0000256" key="1">
    <source>
        <dbReference type="SAM" id="SignalP"/>
    </source>
</evidence>
<dbReference type="EMBL" id="CAUYUJ010017804">
    <property type="protein sequence ID" value="CAK0878037.1"/>
    <property type="molecule type" value="Genomic_DNA"/>
</dbReference>
<name>A0ABN9W0D6_9DINO</name>
<feature type="non-terminal residue" evidence="2">
    <location>
        <position position="108"/>
    </location>
</feature>
<proteinExistence type="predicted"/>
<comment type="caution">
    <text evidence="2">The sequence shown here is derived from an EMBL/GenBank/DDBJ whole genome shotgun (WGS) entry which is preliminary data.</text>
</comment>
<reference evidence="2" key="1">
    <citation type="submission" date="2023-10" db="EMBL/GenBank/DDBJ databases">
        <authorList>
            <person name="Chen Y."/>
            <person name="Shah S."/>
            <person name="Dougan E. K."/>
            <person name="Thang M."/>
            <person name="Chan C."/>
        </authorList>
    </citation>
    <scope>NUCLEOTIDE SEQUENCE [LARGE SCALE GENOMIC DNA]</scope>
</reference>
<evidence type="ECO:0000313" key="2">
    <source>
        <dbReference type="EMBL" id="CAK0878037.1"/>
    </source>
</evidence>
<sequence>MVLPLLLAACPGLRLLSLELHLTKRPFRRHLAPALAEVLELFGFRPLDGRRPELQDVAELTHWVREPSAPRLDEALLPPVLALWRHTLAGCTERLQGRGDRERAPTGE</sequence>
<dbReference type="Proteomes" id="UP001189429">
    <property type="component" value="Unassembled WGS sequence"/>
</dbReference>
<feature type="chain" id="PRO_5046183444" evidence="1">
    <location>
        <begin position="16"/>
        <end position="108"/>
    </location>
</feature>
<accession>A0ABN9W0D6</accession>